<dbReference type="PRINTS" id="PR00119">
    <property type="entry name" value="CATATPASE"/>
</dbReference>
<dbReference type="PROSITE" id="PS00154">
    <property type="entry name" value="ATPASE_E1_E2"/>
    <property type="match status" value="1"/>
</dbReference>
<keyword evidence="5" id="KW-0109">Calcium transport</keyword>
<keyword evidence="9" id="KW-0067">ATP-binding</keyword>
<dbReference type="NCBIfam" id="TIGR01494">
    <property type="entry name" value="ATPase_P-type"/>
    <property type="match status" value="3"/>
</dbReference>
<evidence type="ECO:0000256" key="4">
    <source>
        <dbReference type="ARBA" id="ARBA00022475"/>
    </source>
</evidence>
<dbReference type="KEGG" id="tpz:Tph_c00060"/>
<dbReference type="GO" id="GO:0046872">
    <property type="term" value="F:metal ion binding"/>
    <property type="evidence" value="ECO:0007669"/>
    <property type="project" value="UniProtKB-KW"/>
</dbReference>
<dbReference type="InterPro" id="IPR008250">
    <property type="entry name" value="ATPase_P-typ_transduc_dom_A_sf"/>
</dbReference>
<evidence type="ECO:0000256" key="1">
    <source>
        <dbReference type="ARBA" id="ARBA00004651"/>
    </source>
</evidence>
<dbReference type="SUPFAM" id="SSF81665">
    <property type="entry name" value="Calcium ATPase, transmembrane domain M"/>
    <property type="match status" value="1"/>
</dbReference>
<evidence type="ECO:0000256" key="10">
    <source>
        <dbReference type="ARBA" id="ARBA00022842"/>
    </source>
</evidence>
<evidence type="ECO:0000256" key="7">
    <source>
        <dbReference type="ARBA" id="ARBA00022723"/>
    </source>
</evidence>
<dbReference type="FunFam" id="2.70.150.10:FF:000016">
    <property type="entry name" value="Calcium-transporting P-type ATPase putative"/>
    <property type="match status" value="1"/>
</dbReference>
<evidence type="ECO:0000256" key="12">
    <source>
        <dbReference type="ARBA" id="ARBA00022989"/>
    </source>
</evidence>
<dbReference type="GO" id="GO:0005524">
    <property type="term" value="F:ATP binding"/>
    <property type="evidence" value="ECO:0007669"/>
    <property type="project" value="UniProtKB-KW"/>
</dbReference>
<evidence type="ECO:0000256" key="14">
    <source>
        <dbReference type="ARBA" id="ARBA00048694"/>
    </source>
</evidence>
<feature type="transmembrane region" description="Helical" evidence="15">
    <location>
        <begin position="247"/>
        <end position="264"/>
    </location>
</feature>
<evidence type="ECO:0000256" key="15">
    <source>
        <dbReference type="SAM" id="Phobius"/>
    </source>
</evidence>
<feature type="domain" description="Cation-transporting P-type ATPase N-terminal" evidence="16">
    <location>
        <begin position="5"/>
        <end position="79"/>
    </location>
</feature>
<keyword evidence="5" id="KW-0406">Ion transport</keyword>
<proteinExistence type="inferred from homology"/>
<dbReference type="Pfam" id="PF00122">
    <property type="entry name" value="E1-E2_ATPase"/>
    <property type="match status" value="1"/>
</dbReference>
<name>K4LQB0_THEPS</name>
<dbReference type="Pfam" id="PF00689">
    <property type="entry name" value="Cation_ATPase_C"/>
    <property type="match status" value="1"/>
</dbReference>
<feature type="transmembrane region" description="Helical" evidence="15">
    <location>
        <begin position="270"/>
        <end position="299"/>
    </location>
</feature>
<dbReference type="Gene3D" id="2.70.150.10">
    <property type="entry name" value="Calcium-transporting ATPase, cytoplasmic transduction domain A"/>
    <property type="match status" value="1"/>
</dbReference>
<sequence>MREKLWHTMEIEDLSTALGTDPERGLSSAEVERRLQEFGPNALKEPPPRSLFSMVLEQLKEVLVLILIVAAVISGVLGEWADSLVILLIVVLNTILGVYQERKAEQALQALKRMTRPTAKVVRGGVVGEVELESLVPGDVVLLDAGDSVPADIRLTAAVSLRMNESSLTGESVPVEKDVGVLPEEEVPLGDRKNMAYMGTTVTAGHGCGIVVVTGMNTQIGRIAQLIQEAPQEVTPLQRRLAELGKVLGIGAGVLVLVVFLAGVRQGMDVLGMFMIAISLAVAAVPEGLPAVVTVVLALGVTRMSRRRAVVRRLSAVETLGTVTVICSDKTGTLTKNEMTVVHLYTEGRMLRVTGAGYRPVGDFVDEQETAVDPAADKNLRLLLLGGLLASDACLENGENGYRIIGDPTEGALVVAAAKAGIVREEAEREHPRLAEIPFDSDRKMMTTFNKIEDGVWSFTKGAPDVVLERCTGILQEGEFRPLDEVSKRRLLSVNSELASRGERVLALAARLWPDVPANPTSENAERDLIFLGYFAMQDPPRPEVRKAVDVCKRAGIRTVMITGDHLETAVAIARALGIWQEGNGALSGDRLQKMDDRQLEREVNRITVYARVSPEDKLRIVAALKAHNHIVAMTGDGVNDAPALKRADIGVSMGITGTEVAKEASDMVLLDDNFATIVNAVREGRTIYSNIRKSIQYLLSCNIGEIVAIFTAVLLGQGSPLTAIQILWLNLVTDSLPALALGVEPPENGVMEQPPRDPQEGVLSGGVGWNILWQGTMIGLISLAVYLLALSQGRTLEEAHTMTFATMALVQLVHSFNIRSFRDSLFTIGIGTNRYHLSAFAISLSLQGVVLFIPFLRGFFDTVMLRPGDWLTVLGFSLIPLLVVETTKAFGRLKQGRLQTG</sequence>
<comment type="similarity">
    <text evidence="2">Belongs to the cation transport ATPase (P-type) (TC 3.A.3) family. Type IIA subfamily.</text>
</comment>
<dbReference type="SUPFAM" id="SSF56784">
    <property type="entry name" value="HAD-like"/>
    <property type="match status" value="1"/>
</dbReference>
<dbReference type="InterPro" id="IPR023299">
    <property type="entry name" value="ATPase_P-typ_cyto_dom_N"/>
</dbReference>
<evidence type="ECO:0000256" key="8">
    <source>
        <dbReference type="ARBA" id="ARBA00022741"/>
    </source>
</evidence>
<keyword evidence="11" id="KW-1278">Translocase</keyword>
<dbReference type="InterPro" id="IPR059000">
    <property type="entry name" value="ATPase_P-type_domA"/>
</dbReference>
<dbReference type="InterPro" id="IPR044492">
    <property type="entry name" value="P_typ_ATPase_HD_dom"/>
</dbReference>
<organism evidence="17 18">
    <name type="scientific">Thermacetogenium phaeum (strain ATCC BAA-254 / DSM 26808 / PB)</name>
    <dbReference type="NCBI Taxonomy" id="1089553"/>
    <lineage>
        <taxon>Bacteria</taxon>
        <taxon>Bacillati</taxon>
        <taxon>Bacillota</taxon>
        <taxon>Clostridia</taxon>
        <taxon>Thermoanaerobacterales</taxon>
        <taxon>Thermoanaerobacteraceae</taxon>
        <taxon>Thermacetogenium</taxon>
    </lineage>
</organism>
<keyword evidence="5" id="KW-0106">Calcium</keyword>
<dbReference type="RefSeq" id="WP_015049184.1">
    <property type="nucleotide sequence ID" value="NC_018870.1"/>
</dbReference>
<dbReference type="GO" id="GO:0140352">
    <property type="term" value="P:export from cell"/>
    <property type="evidence" value="ECO:0007669"/>
    <property type="project" value="UniProtKB-ARBA"/>
</dbReference>
<dbReference type="EC" id="7.2.2.10" evidence="3"/>
<dbReference type="Gene3D" id="1.20.1110.10">
    <property type="entry name" value="Calcium-transporting ATPase, transmembrane domain"/>
    <property type="match status" value="1"/>
</dbReference>
<dbReference type="SFLD" id="SFLDF00027">
    <property type="entry name" value="p-type_atpase"/>
    <property type="match status" value="1"/>
</dbReference>
<dbReference type="PANTHER" id="PTHR24093:SF506">
    <property type="entry name" value="CATION-TRANSPORTING ATPASE PMA1"/>
    <property type="match status" value="1"/>
</dbReference>
<dbReference type="EMBL" id="CP003732">
    <property type="protein sequence ID" value="AFV10264.1"/>
    <property type="molecule type" value="Genomic_DNA"/>
</dbReference>
<comment type="catalytic activity">
    <reaction evidence="14">
        <text>Ca(2+)(in) + ATP + H2O = Ca(2+)(out) + ADP + phosphate + H(+)</text>
        <dbReference type="Rhea" id="RHEA:18105"/>
        <dbReference type="ChEBI" id="CHEBI:15377"/>
        <dbReference type="ChEBI" id="CHEBI:15378"/>
        <dbReference type="ChEBI" id="CHEBI:29108"/>
        <dbReference type="ChEBI" id="CHEBI:30616"/>
        <dbReference type="ChEBI" id="CHEBI:43474"/>
        <dbReference type="ChEBI" id="CHEBI:456216"/>
        <dbReference type="EC" id="7.2.2.10"/>
    </reaction>
</comment>
<dbReference type="STRING" id="1089553.Tph_c00060"/>
<dbReference type="SFLD" id="SFLDS00003">
    <property type="entry name" value="Haloacid_Dehalogenase"/>
    <property type="match status" value="1"/>
</dbReference>
<dbReference type="OrthoDB" id="9760364at2"/>
<evidence type="ECO:0000313" key="17">
    <source>
        <dbReference type="EMBL" id="AFV10264.1"/>
    </source>
</evidence>
<keyword evidence="12 15" id="KW-1133">Transmembrane helix</keyword>
<dbReference type="InterPro" id="IPR006068">
    <property type="entry name" value="ATPase_P-typ_cation-transptr_C"/>
</dbReference>
<keyword evidence="17" id="KW-0378">Hydrolase</keyword>
<dbReference type="InterPro" id="IPR023214">
    <property type="entry name" value="HAD_sf"/>
</dbReference>
<dbReference type="InterPro" id="IPR036412">
    <property type="entry name" value="HAD-like_sf"/>
</dbReference>
<dbReference type="Pfam" id="PF13246">
    <property type="entry name" value="Cation_ATPase"/>
    <property type="match status" value="1"/>
</dbReference>
<evidence type="ECO:0000256" key="3">
    <source>
        <dbReference type="ARBA" id="ARBA00012790"/>
    </source>
</evidence>
<accession>K4LQB0</accession>
<comment type="subcellular location">
    <subcellularLocation>
        <location evidence="1">Cell membrane</location>
        <topology evidence="1">Multi-pass membrane protein</topology>
    </subcellularLocation>
</comment>
<evidence type="ECO:0000259" key="16">
    <source>
        <dbReference type="SMART" id="SM00831"/>
    </source>
</evidence>
<keyword evidence="13 15" id="KW-0472">Membrane</keyword>
<dbReference type="NCBIfam" id="TIGR01116">
    <property type="entry name" value="ATPase-IIA1_Ca"/>
    <property type="match status" value="1"/>
</dbReference>
<keyword evidence="18" id="KW-1185">Reference proteome</keyword>
<dbReference type="InterPro" id="IPR001757">
    <property type="entry name" value="P_typ_ATPase"/>
</dbReference>
<dbReference type="AlphaFoldDB" id="K4LQB0"/>
<feature type="transmembrane region" description="Helical" evidence="15">
    <location>
        <begin position="59"/>
        <end position="77"/>
    </location>
</feature>
<protein>
    <recommendedName>
        <fullName evidence="3">P-type Ca(2+) transporter</fullName>
        <ecNumber evidence="3">7.2.2.10</ecNumber>
    </recommendedName>
</protein>
<dbReference type="Pfam" id="PF00690">
    <property type="entry name" value="Cation_ATPase_N"/>
    <property type="match status" value="1"/>
</dbReference>
<dbReference type="PRINTS" id="PR00120">
    <property type="entry name" value="HATPASE"/>
</dbReference>
<feature type="transmembrane region" description="Helical" evidence="15">
    <location>
        <begin position="869"/>
        <end position="885"/>
    </location>
</feature>
<evidence type="ECO:0000256" key="13">
    <source>
        <dbReference type="ARBA" id="ARBA00023136"/>
    </source>
</evidence>
<dbReference type="InterPro" id="IPR005782">
    <property type="entry name" value="P-type_ATPase_IIA"/>
</dbReference>
<keyword evidence="5" id="KW-0813">Transport</keyword>
<feature type="transmembrane region" description="Helical" evidence="15">
    <location>
        <begin position="83"/>
        <end position="99"/>
    </location>
</feature>
<gene>
    <name evidence="17" type="primary">yloB</name>
    <name evidence="17" type="ordered locus">Tph_c00060</name>
</gene>
<reference evidence="17 18" key="1">
    <citation type="journal article" date="2012" name="BMC Genomics">
        <title>Genome-guided analysis of physiological and morphological traits of the fermentative acetate oxidizer Thermacetogenium phaeum.</title>
        <authorList>
            <person name="Oehler D."/>
            <person name="Poehlein A."/>
            <person name="Leimbach A."/>
            <person name="Muller N."/>
            <person name="Daniel R."/>
            <person name="Gottschalk G."/>
            <person name="Schink B."/>
        </authorList>
    </citation>
    <scope>NUCLEOTIDE SEQUENCE [LARGE SCALE GENOMIC DNA]</scope>
    <source>
        <strain evidence="18">ATCC BAA-254 / DSM 26808 / PB</strain>
    </source>
</reference>
<dbReference type="PANTHER" id="PTHR24093">
    <property type="entry name" value="CATION TRANSPORTING ATPASE"/>
    <property type="match status" value="1"/>
</dbReference>
<dbReference type="eggNOG" id="COG0474">
    <property type="taxonomic scope" value="Bacteria"/>
</dbReference>
<evidence type="ECO:0000256" key="11">
    <source>
        <dbReference type="ARBA" id="ARBA00022967"/>
    </source>
</evidence>
<evidence type="ECO:0000313" key="18">
    <source>
        <dbReference type="Proteomes" id="UP000000467"/>
    </source>
</evidence>
<dbReference type="GO" id="GO:0005886">
    <property type="term" value="C:plasma membrane"/>
    <property type="evidence" value="ECO:0007669"/>
    <property type="project" value="UniProtKB-SubCell"/>
</dbReference>
<dbReference type="SFLD" id="SFLDG00002">
    <property type="entry name" value="C1.7:_P-type_atpase_like"/>
    <property type="match status" value="1"/>
</dbReference>
<feature type="transmembrane region" description="Helical" evidence="15">
    <location>
        <begin position="839"/>
        <end position="857"/>
    </location>
</feature>
<dbReference type="FunFam" id="3.40.50.1000:FF:000028">
    <property type="entry name" value="Calcium-transporting P-type ATPase, putative"/>
    <property type="match status" value="1"/>
</dbReference>
<dbReference type="CDD" id="cd02089">
    <property type="entry name" value="P-type_ATPase_Ca_prok"/>
    <property type="match status" value="1"/>
</dbReference>
<dbReference type="Proteomes" id="UP000000467">
    <property type="component" value="Chromosome"/>
</dbReference>
<dbReference type="GO" id="GO:0005388">
    <property type="term" value="F:P-type calcium transporter activity"/>
    <property type="evidence" value="ECO:0007669"/>
    <property type="project" value="UniProtKB-EC"/>
</dbReference>
<keyword evidence="6 15" id="KW-0812">Transmembrane</keyword>
<dbReference type="SMART" id="SM00831">
    <property type="entry name" value="Cation_ATPase_N"/>
    <property type="match status" value="1"/>
</dbReference>
<feature type="transmembrane region" description="Helical" evidence="15">
    <location>
        <begin position="772"/>
        <end position="790"/>
    </location>
</feature>
<keyword evidence="4" id="KW-1003">Cell membrane</keyword>
<evidence type="ECO:0000256" key="5">
    <source>
        <dbReference type="ARBA" id="ARBA00022568"/>
    </source>
</evidence>
<dbReference type="Gene3D" id="3.40.50.1000">
    <property type="entry name" value="HAD superfamily/HAD-like"/>
    <property type="match status" value="1"/>
</dbReference>
<dbReference type="GO" id="GO:0016887">
    <property type="term" value="F:ATP hydrolysis activity"/>
    <property type="evidence" value="ECO:0007669"/>
    <property type="project" value="InterPro"/>
</dbReference>
<dbReference type="SUPFAM" id="SSF81653">
    <property type="entry name" value="Calcium ATPase, transduction domain A"/>
    <property type="match status" value="1"/>
</dbReference>
<dbReference type="InterPro" id="IPR023298">
    <property type="entry name" value="ATPase_P-typ_TM_dom_sf"/>
</dbReference>
<keyword evidence="7" id="KW-0479">Metal-binding</keyword>
<keyword evidence="8" id="KW-0547">Nucleotide-binding</keyword>
<dbReference type="HOGENOM" id="CLU_002360_4_1_9"/>
<keyword evidence="10" id="KW-0460">Magnesium</keyword>
<evidence type="ECO:0000256" key="2">
    <source>
        <dbReference type="ARBA" id="ARBA00005675"/>
    </source>
</evidence>
<dbReference type="InterPro" id="IPR004014">
    <property type="entry name" value="ATPase_P-typ_cation-transptr_N"/>
</dbReference>
<evidence type="ECO:0000256" key="9">
    <source>
        <dbReference type="ARBA" id="ARBA00022840"/>
    </source>
</evidence>
<dbReference type="InterPro" id="IPR018303">
    <property type="entry name" value="ATPase_P-typ_P_site"/>
</dbReference>
<evidence type="ECO:0000256" key="6">
    <source>
        <dbReference type="ARBA" id="ARBA00022692"/>
    </source>
</evidence>
<dbReference type="SUPFAM" id="SSF81660">
    <property type="entry name" value="Metal cation-transporting ATPase, ATP-binding domain N"/>
    <property type="match status" value="1"/>
</dbReference>
<dbReference type="Gene3D" id="3.40.1110.10">
    <property type="entry name" value="Calcium-transporting ATPase, cytoplasmic domain N"/>
    <property type="match status" value="1"/>
</dbReference>